<dbReference type="SUPFAM" id="SSF63724">
    <property type="entry name" value="Cytolysin/lectin"/>
    <property type="match status" value="1"/>
</dbReference>
<sequence length="164" mass="17845">MKFLNPRQLTSPRHTSPYTPNMSYSIALQTYQTNTNAFFRPVEQTVWNFANGGTWSDTDGTKTLTMGGSGTSGGIRFQSPGTNEQFIVYTGVHNYARWCDIVTDPNGSTATTLHPAYYQSGTPQTAARERQSASCSATNSRGRNINVTYNVATGNNLSANIVIG</sequence>
<dbReference type="InterPro" id="IPR015926">
    <property type="entry name" value="Cytolysin/lectin"/>
</dbReference>
<dbReference type="Proteomes" id="UP000521872">
    <property type="component" value="Unassembled WGS sequence"/>
</dbReference>
<keyword evidence="2" id="KW-1185">Reference proteome</keyword>
<organism evidence="1 2">
    <name type="scientific">Agrocybe pediades</name>
    <dbReference type="NCBI Taxonomy" id="84607"/>
    <lineage>
        <taxon>Eukaryota</taxon>
        <taxon>Fungi</taxon>
        <taxon>Dikarya</taxon>
        <taxon>Basidiomycota</taxon>
        <taxon>Agaricomycotina</taxon>
        <taxon>Agaricomycetes</taxon>
        <taxon>Agaricomycetidae</taxon>
        <taxon>Agaricales</taxon>
        <taxon>Agaricineae</taxon>
        <taxon>Strophariaceae</taxon>
        <taxon>Agrocybe</taxon>
    </lineage>
</organism>
<dbReference type="InterPro" id="IPR009960">
    <property type="entry name" value="Fruit_body_lectin_fun"/>
</dbReference>
<comment type="caution">
    <text evidence="1">The sequence shown here is derived from an EMBL/GenBank/DDBJ whole genome shotgun (WGS) entry which is preliminary data.</text>
</comment>
<proteinExistence type="predicted"/>
<protein>
    <submittedName>
        <fullName evidence="1">Uncharacterized protein</fullName>
    </submittedName>
</protein>
<accession>A0A8H4VLF8</accession>
<dbReference type="Pfam" id="PF07367">
    <property type="entry name" value="FB_lectin"/>
    <property type="match status" value="1"/>
</dbReference>
<dbReference type="AlphaFoldDB" id="A0A8H4VLF8"/>
<gene>
    <name evidence="1" type="ORF">D9613_003956</name>
</gene>
<reference evidence="1 2" key="1">
    <citation type="submission" date="2019-12" db="EMBL/GenBank/DDBJ databases">
        <authorList>
            <person name="Floudas D."/>
            <person name="Bentzer J."/>
            <person name="Ahren D."/>
            <person name="Johansson T."/>
            <person name="Persson P."/>
            <person name="Tunlid A."/>
        </authorList>
    </citation>
    <scope>NUCLEOTIDE SEQUENCE [LARGE SCALE GENOMIC DNA]</scope>
    <source>
        <strain evidence="1 2">CBS 102.39</strain>
    </source>
</reference>
<dbReference type="Gene3D" id="2.60.270.20">
    <property type="entry name" value="Cytolysin/lectin"/>
    <property type="match status" value="1"/>
</dbReference>
<evidence type="ECO:0000313" key="2">
    <source>
        <dbReference type="Proteomes" id="UP000521872"/>
    </source>
</evidence>
<evidence type="ECO:0000313" key="1">
    <source>
        <dbReference type="EMBL" id="KAF4612375.1"/>
    </source>
</evidence>
<dbReference type="EMBL" id="JAACJL010000057">
    <property type="protein sequence ID" value="KAF4612375.1"/>
    <property type="molecule type" value="Genomic_DNA"/>
</dbReference>
<name>A0A8H4VLF8_9AGAR</name>